<reference evidence="1" key="2">
    <citation type="submission" date="2025-08" db="UniProtKB">
        <authorList>
            <consortium name="Ensembl"/>
        </authorList>
    </citation>
    <scope>IDENTIFICATION</scope>
</reference>
<dbReference type="Ensembl" id="ENSCINT00000032711.1">
    <property type="protein sequence ID" value="ENSCINP00000034281.1"/>
    <property type="gene ID" value="ENSCING00000023575.1"/>
</dbReference>
<protein>
    <submittedName>
        <fullName evidence="1">Uncharacterized protein</fullName>
    </submittedName>
</protein>
<keyword evidence="2" id="KW-1185">Reference proteome</keyword>
<name>H2XX97_CIOIN</name>
<reference evidence="2" key="1">
    <citation type="journal article" date="2002" name="Science">
        <title>The draft genome of Ciona intestinalis: insights into chordate and vertebrate origins.</title>
        <authorList>
            <person name="Dehal P."/>
            <person name="Satou Y."/>
            <person name="Campbell R.K."/>
            <person name="Chapman J."/>
            <person name="Degnan B."/>
            <person name="De Tomaso A."/>
            <person name="Davidson B."/>
            <person name="Di Gregorio A."/>
            <person name="Gelpke M."/>
            <person name="Goodstein D.M."/>
            <person name="Harafuji N."/>
            <person name="Hastings K.E."/>
            <person name="Ho I."/>
            <person name="Hotta K."/>
            <person name="Huang W."/>
            <person name="Kawashima T."/>
            <person name="Lemaire P."/>
            <person name="Martinez D."/>
            <person name="Meinertzhagen I.A."/>
            <person name="Necula S."/>
            <person name="Nonaka M."/>
            <person name="Putnam N."/>
            <person name="Rash S."/>
            <person name="Saiga H."/>
            <person name="Satake M."/>
            <person name="Terry A."/>
            <person name="Yamada L."/>
            <person name="Wang H.G."/>
            <person name="Awazu S."/>
            <person name="Azumi K."/>
            <person name="Boore J."/>
            <person name="Branno M."/>
            <person name="Chin-Bow S."/>
            <person name="DeSantis R."/>
            <person name="Doyle S."/>
            <person name="Francino P."/>
            <person name="Keys D.N."/>
            <person name="Haga S."/>
            <person name="Hayashi H."/>
            <person name="Hino K."/>
            <person name="Imai K.S."/>
            <person name="Inaba K."/>
            <person name="Kano S."/>
            <person name="Kobayashi K."/>
            <person name="Kobayashi M."/>
            <person name="Lee B.I."/>
            <person name="Makabe K.W."/>
            <person name="Manohar C."/>
            <person name="Matassi G."/>
            <person name="Medina M."/>
            <person name="Mochizuki Y."/>
            <person name="Mount S."/>
            <person name="Morishita T."/>
            <person name="Miura S."/>
            <person name="Nakayama A."/>
            <person name="Nishizaka S."/>
            <person name="Nomoto H."/>
            <person name="Ohta F."/>
            <person name="Oishi K."/>
            <person name="Rigoutsos I."/>
            <person name="Sano M."/>
            <person name="Sasaki A."/>
            <person name="Sasakura Y."/>
            <person name="Shoguchi E."/>
            <person name="Shin-i T."/>
            <person name="Spagnuolo A."/>
            <person name="Stainier D."/>
            <person name="Suzuki M.M."/>
            <person name="Tassy O."/>
            <person name="Takatori N."/>
            <person name="Tokuoka M."/>
            <person name="Yagi K."/>
            <person name="Yoshizaki F."/>
            <person name="Wada S."/>
            <person name="Zhang C."/>
            <person name="Hyatt P.D."/>
            <person name="Larimer F."/>
            <person name="Detter C."/>
            <person name="Doggett N."/>
            <person name="Glavina T."/>
            <person name="Hawkins T."/>
            <person name="Richardson P."/>
            <person name="Lucas S."/>
            <person name="Kohara Y."/>
            <person name="Levine M."/>
            <person name="Satoh N."/>
            <person name="Rokhsar D.S."/>
        </authorList>
    </citation>
    <scope>NUCLEOTIDE SEQUENCE [LARGE SCALE GENOMIC DNA]</scope>
</reference>
<sequence length="133" mass="14916">MQLKSKQIERKLHCPVKVRTTIKELTKDEISQLVKVPENFVHQINESETMIRKQVVNIKTISTEKPKPVVTINGNAKTTNENTITCNVKVMPSTLINACPVPKPKATRPVAKVAFPSVPKNLFKLSIKAINDF</sequence>
<dbReference type="Proteomes" id="UP000008144">
    <property type="component" value="Unassembled WGS sequence"/>
</dbReference>
<dbReference type="InParanoid" id="H2XX97"/>
<evidence type="ECO:0000313" key="2">
    <source>
        <dbReference type="Proteomes" id="UP000008144"/>
    </source>
</evidence>
<proteinExistence type="predicted"/>
<dbReference type="AlphaFoldDB" id="H2XX97"/>
<evidence type="ECO:0000313" key="1">
    <source>
        <dbReference type="Ensembl" id="ENSCINP00000034281.1"/>
    </source>
</evidence>
<dbReference type="HOGENOM" id="CLU_1911320_0_0_1"/>
<organism evidence="1 2">
    <name type="scientific">Ciona intestinalis</name>
    <name type="common">Transparent sea squirt</name>
    <name type="synonym">Ascidia intestinalis</name>
    <dbReference type="NCBI Taxonomy" id="7719"/>
    <lineage>
        <taxon>Eukaryota</taxon>
        <taxon>Metazoa</taxon>
        <taxon>Chordata</taxon>
        <taxon>Tunicata</taxon>
        <taxon>Ascidiacea</taxon>
        <taxon>Phlebobranchia</taxon>
        <taxon>Cionidae</taxon>
        <taxon>Ciona</taxon>
    </lineage>
</organism>
<accession>H2XX97</accession>
<reference evidence="1" key="3">
    <citation type="submission" date="2025-09" db="UniProtKB">
        <authorList>
            <consortium name="Ensembl"/>
        </authorList>
    </citation>
    <scope>IDENTIFICATION</scope>
</reference>